<feature type="compositionally biased region" description="Polar residues" evidence="1">
    <location>
        <begin position="870"/>
        <end position="888"/>
    </location>
</feature>
<feature type="compositionally biased region" description="Polar residues" evidence="1">
    <location>
        <begin position="791"/>
        <end position="808"/>
    </location>
</feature>
<keyword evidence="3" id="KW-1185">Reference proteome</keyword>
<dbReference type="OMA" id="WLSINPK"/>
<gene>
    <name evidence="2" type="ORF">HYPSUDRAFT_167700</name>
</gene>
<feature type="region of interest" description="Disordered" evidence="1">
    <location>
        <begin position="409"/>
        <end position="442"/>
    </location>
</feature>
<feature type="region of interest" description="Disordered" evidence="1">
    <location>
        <begin position="33"/>
        <end position="220"/>
    </location>
</feature>
<feature type="compositionally biased region" description="Polar residues" evidence="1">
    <location>
        <begin position="154"/>
        <end position="178"/>
    </location>
</feature>
<feature type="compositionally biased region" description="Basic and acidic residues" evidence="1">
    <location>
        <begin position="834"/>
        <end position="844"/>
    </location>
</feature>
<evidence type="ECO:0000313" key="3">
    <source>
        <dbReference type="Proteomes" id="UP000054270"/>
    </source>
</evidence>
<dbReference type="OrthoDB" id="3013446at2759"/>
<dbReference type="STRING" id="945553.A0A0D2M9B4"/>
<name>A0A0D2M9B4_HYPSF</name>
<feature type="compositionally biased region" description="Low complexity" evidence="1">
    <location>
        <begin position="723"/>
        <end position="734"/>
    </location>
</feature>
<evidence type="ECO:0000256" key="1">
    <source>
        <dbReference type="SAM" id="MobiDB-lite"/>
    </source>
</evidence>
<protein>
    <recommendedName>
        <fullName evidence="4">Proteophosphoglycan ppg4</fullName>
    </recommendedName>
</protein>
<dbReference type="Proteomes" id="UP000054270">
    <property type="component" value="Unassembled WGS sequence"/>
</dbReference>
<evidence type="ECO:0008006" key="4">
    <source>
        <dbReference type="Google" id="ProtNLM"/>
    </source>
</evidence>
<accession>A0A0D2M9B4</accession>
<feature type="compositionally biased region" description="Basic and acidic residues" evidence="1">
    <location>
        <begin position="940"/>
        <end position="957"/>
    </location>
</feature>
<feature type="compositionally biased region" description="Low complexity" evidence="1">
    <location>
        <begin position="104"/>
        <end position="119"/>
    </location>
</feature>
<sequence>MAAALHPLRNNDPAKNPLYTRALINEFDFDDTRYPTHAARSPANRYQPSNSAERSREPPSPDTQTPSGEDMLAPDVQSARAAADNARLSLAWGAGDQPTQSDIQYAQRSSSRQGRRSPQGFLPDHQSQEPPRSSLSYALPPGASRRVVERYSLEDTNQPSSSKMSTDTRPSAKGSMQETVVGPRSPQGSSPPSRGTPTDGRTSPSVPPTSALRRAASPGANAVAANASQFPPIMSLSASPTYNPPIAPNHRAFAQQPTYVTQTNAPVQTYTPIIPPQEEVCVECAMRDQDMADVDVTSPGVWERASDAAFEELKQRELDEEANGIVVDYQSRPRVQGGRLTEQNVKLWLSINPREPASRQQTLNTYIKSQRTLLQAEALAHARAMQEAKQLDNRMRDAYSQLRRSAYDMGNSASASDDLGGVRIKPPNSPHSPTWNPNHVRSNSREVTLLENGMIVEHVDVRREEKEARERKKKDRRARKSSRGSAMDVTSIISAQSGGPPADNGLKPYSRYSQTSSARPASVLTAPLDRPDLPRAYSQASFSDVHSMGSASPRRTRFFGMRNLSSGWRSQESFAPSGMSGSMVDMHVALQRENNAATSRRYTTAVDLNTPRRSQIWPLAETDDINDKSVHEEKGKKKKKGLAKIWRMVTGKNDHAQQRETEKREEGTEDDLPLAPPPPLSYLVNRGPGPADGAIRHASTPSLPSVVVSGKFGSPGMSPPTAPSSLLPSPTSLRRSGDIEIVEPNGQGDYADDTLNRSQSTRRKSVHSAKSEVQLRTHSIPSVPNSPLPTSPSNGLSPNAANSFNRPTSLAREKSLPPLPPGEQPARITPSDSTRPRTYYDHRTLPPGSGAAHDFLPPQAPFRTNDSRRQSFGGTSSRPNMAAQTMPTTKPVVFNPPRGYDDFGASRQSLGYTQENARSSSPRPSTKRKSKFGLSSLLGKKSDKRDREQEYVQEKGVHHFPTMPYSPYDAQDDATTNGYTTSVSRHSTFSSNAPNSNLRMSVTSRKALEELVQQDADFVAYRYPSNDQQLDLLR</sequence>
<feature type="compositionally biased region" description="Basic and acidic residues" evidence="1">
    <location>
        <begin position="652"/>
        <end position="666"/>
    </location>
</feature>
<dbReference type="EMBL" id="KN817572">
    <property type="protein sequence ID" value="KJA19933.1"/>
    <property type="molecule type" value="Genomic_DNA"/>
</dbReference>
<dbReference type="AlphaFoldDB" id="A0A0D2M9B4"/>
<feature type="compositionally biased region" description="Polar residues" evidence="1">
    <location>
        <begin position="431"/>
        <end position="441"/>
    </location>
</feature>
<organism evidence="2 3">
    <name type="scientific">Hypholoma sublateritium (strain FD-334 SS-4)</name>
    <dbReference type="NCBI Taxonomy" id="945553"/>
    <lineage>
        <taxon>Eukaryota</taxon>
        <taxon>Fungi</taxon>
        <taxon>Dikarya</taxon>
        <taxon>Basidiomycota</taxon>
        <taxon>Agaricomycotina</taxon>
        <taxon>Agaricomycetes</taxon>
        <taxon>Agaricomycetidae</taxon>
        <taxon>Agaricales</taxon>
        <taxon>Agaricineae</taxon>
        <taxon>Strophariaceae</taxon>
        <taxon>Hypholoma</taxon>
    </lineage>
</organism>
<feature type="compositionally biased region" description="Low complexity" evidence="1">
    <location>
        <begin position="182"/>
        <end position="200"/>
    </location>
</feature>
<feature type="compositionally biased region" description="Polar residues" evidence="1">
    <location>
        <begin position="906"/>
        <end position="917"/>
    </location>
</feature>
<reference evidence="3" key="1">
    <citation type="submission" date="2014-04" db="EMBL/GenBank/DDBJ databases">
        <title>Evolutionary Origins and Diversification of the Mycorrhizal Mutualists.</title>
        <authorList>
            <consortium name="DOE Joint Genome Institute"/>
            <consortium name="Mycorrhizal Genomics Consortium"/>
            <person name="Kohler A."/>
            <person name="Kuo A."/>
            <person name="Nagy L.G."/>
            <person name="Floudas D."/>
            <person name="Copeland A."/>
            <person name="Barry K.W."/>
            <person name="Cichocki N."/>
            <person name="Veneault-Fourrey C."/>
            <person name="LaButti K."/>
            <person name="Lindquist E.A."/>
            <person name="Lipzen A."/>
            <person name="Lundell T."/>
            <person name="Morin E."/>
            <person name="Murat C."/>
            <person name="Riley R."/>
            <person name="Ohm R."/>
            <person name="Sun H."/>
            <person name="Tunlid A."/>
            <person name="Henrissat B."/>
            <person name="Grigoriev I.V."/>
            <person name="Hibbett D.S."/>
            <person name="Martin F."/>
        </authorList>
    </citation>
    <scope>NUCLEOTIDE SEQUENCE [LARGE SCALE GENOMIC DNA]</scope>
    <source>
        <strain evidence="3">FD-334 SS-4</strain>
    </source>
</reference>
<feature type="region of interest" description="Disordered" evidence="1">
    <location>
        <begin position="628"/>
        <end position="965"/>
    </location>
</feature>
<proteinExistence type="predicted"/>
<feature type="compositionally biased region" description="Basic residues" evidence="1">
    <location>
        <begin position="471"/>
        <end position="482"/>
    </location>
</feature>
<evidence type="ECO:0000313" key="2">
    <source>
        <dbReference type="EMBL" id="KJA19933.1"/>
    </source>
</evidence>
<feature type="region of interest" description="Disordered" evidence="1">
    <location>
        <begin position="462"/>
        <end position="530"/>
    </location>
</feature>